<reference evidence="2" key="1">
    <citation type="submission" date="2023-07" db="EMBL/GenBank/DDBJ databases">
        <title>Shewanella mangrovi sp. nov., an acetaldehyde- degrading bacterium isolated from mangrove sediment.</title>
        <authorList>
            <person name="Liu Y."/>
        </authorList>
    </citation>
    <scope>NUCLEOTIDE SEQUENCE [LARGE SCALE GENOMIC DNA]</scope>
    <source>
        <strain evidence="2">C32</strain>
    </source>
</reference>
<protein>
    <submittedName>
        <fullName evidence="1">Uncharacterized protein</fullName>
    </submittedName>
</protein>
<gene>
    <name evidence="1" type="ORF">L9G74_20435</name>
</gene>
<feature type="non-terminal residue" evidence="1">
    <location>
        <position position="1"/>
    </location>
</feature>
<name>A0ABT2FR15_9GAMM</name>
<evidence type="ECO:0000313" key="1">
    <source>
        <dbReference type="EMBL" id="MCS4558790.1"/>
    </source>
</evidence>
<comment type="caution">
    <text evidence="1">The sequence shown here is derived from an EMBL/GenBank/DDBJ whole genome shotgun (WGS) entry which is preliminary data.</text>
</comment>
<proteinExistence type="predicted"/>
<dbReference type="Proteomes" id="UP001201549">
    <property type="component" value="Unassembled WGS sequence"/>
</dbReference>
<dbReference type="EMBL" id="JAKOGG010000213">
    <property type="protein sequence ID" value="MCS4558790.1"/>
    <property type="molecule type" value="Genomic_DNA"/>
</dbReference>
<dbReference type="RefSeq" id="WP_238898593.1">
    <property type="nucleotide sequence ID" value="NZ_JAKOGG010000213.1"/>
</dbReference>
<sequence>TVCRPYVLKVLKDLTVVEVNARLSRHFAVMYLGWRGEWWLPPLNGIASAPLLEDDGAIHSAQGYDRVSGMWRENVPDLTGLVPEQPTVDDAA</sequence>
<organism evidence="1 2">
    <name type="scientific">Shewanella electrica</name>
    <dbReference type="NCBI Taxonomy" id="515560"/>
    <lineage>
        <taxon>Bacteria</taxon>
        <taxon>Pseudomonadati</taxon>
        <taxon>Pseudomonadota</taxon>
        <taxon>Gammaproteobacteria</taxon>
        <taxon>Alteromonadales</taxon>
        <taxon>Shewanellaceae</taxon>
        <taxon>Shewanella</taxon>
    </lineage>
</organism>
<evidence type="ECO:0000313" key="2">
    <source>
        <dbReference type="Proteomes" id="UP001201549"/>
    </source>
</evidence>
<keyword evidence="2" id="KW-1185">Reference proteome</keyword>
<feature type="non-terminal residue" evidence="1">
    <location>
        <position position="92"/>
    </location>
</feature>
<accession>A0ABT2FR15</accession>